<keyword evidence="3" id="KW-1185">Reference proteome</keyword>
<dbReference type="InterPro" id="IPR050317">
    <property type="entry name" value="Plant_Fungal_Acyltransferase"/>
</dbReference>
<dbReference type="GO" id="GO:0044550">
    <property type="term" value="P:secondary metabolite biosynthetic process"/>
    <property type="evidence" value="ECO:0007669"/>
    <property type="project" value="TreeGrafter"/>
</dbReference>
<dbReference type="OrthoDB" id="1862401at2759"/>
<dbReference type="EMBL" id="CDHK01000004">
    <property type="protein sequence ID" value="CEO59926.1"/>
    <property type="molecule type" value="Genomic_DNA"/>
</dbReference>
<dbReference type="STRING" id="104259.A0A0F7VGD8"/>
<evidence type="ECO:0008006" key="4">
    <source>
        <dbReference type="Google" id="ProtNLM"/>
    </source>
</evidence>
<keyword evidence="1" id="KW-0808">Transferase</keyword>
<dbReference type="InterPro" id="IPR023213">
    <property type="entry name" value="CAT-like_dom_sf"/>
</dbReference>
<dbReference type="Pfam" id="PF02458">
    <property type="entry name" value="Transferase"/>
    <property type="match status" value="1"/>
</dbReference>
<reference evidence="3" key="1">
    <citation type="journal article" date="2015" name="Genome Announc.">
        <title>Draft genome sequence of the fungus Penicillium brasilianum MG11.</title>
        <authorList>
            <person name="Horn F."/>
            <person name="Linde J."/>
            <person name="Mattern D.J."/>
            <person name="Walther G."/>
            <person name="Guthke R."/>
            <person name="Brakhage A.A."/>
            <person name="Valiante V."/>
        </authorList>
    </citation>
    <scope>NUCLEOTIDE SEQUENCE [LARGE SCALE GENOMIC DNA]</scope>
    <source>
        <strain evidence="3">MG11</strain>
    </source>
</reference>
<dbReference type="GO" id="GO:0016747">
    <property type="term" value="F:acyltransferase activity, transferring groups other than amino-acyl groups"/>
    <property type="evidence" value="ECO:0007669"/>
    <property type="project" value="TreeGrafter"/>
</dbReference>
<dbReference type="PANTHER" id="PTHR31642:SF310">
    <property type="entry name" value="FATTY ALCOHOL:CAFFEOYL-COA ACYLTRANSFERASE"/>
    <property type="match status" value="1"/>
</dbReference>
<gene>
    <name evidence="2" type="ORF">PMG11_04576</name>
</gene>
<evidence type="ECO:0000313" key="3">
    <source>
        <dbReference type="Proteomes" id="UP000042958"/>
    </source>
</evidence>
<dbReference type="PANTHER" id="PTHR31642">
    <property type="entry name" value="TRICHOTHECENE 3-O-ACETYLTRANSFERASE"/>
    <property type="match status" value="1"/>
</dbReference>
<dbReference type="Proteomes" id="UP000042958">
    <property type="component" value="Unassembled WGS sequence"/>
</dbReference>
<evidence type="ECO:0000313" key="2">
    <source>
        <dbReference type="EMBL" id="CEO59926.1"/>
    </source>
</evidence>
<name>A0A0F7VGD8_PENBI</name>
<organism evidence="2 3">
    <name type="scientific">Penicillium brasilianum</name>
    <dbReference type="NCBI Taxonomy" id="104259"/>
    <lineage>
        <taxon>Eukaryota</taxon>
        <taxon>Fungi</taxon>
        <taxon>Dikarya</taxon>
        <taxon>Ascomycota</taxon>
        <taxon>Pezizomycotina</taxon>
        <taxon>Eurotiomycetes</taxon>
        <taxon>Eurotiomycetidae</taxon>
        <taxon>Eurotiales</taxon>
        <taxon>Aspergillaceae</taxon>
        <taxon>Penicillium</taxon>
    </lineage>
</organism>
<dbReference type="Gene3D" id="3.30.559.10">
    <property type="entry name" value="Chloramphenicol acetyltransferase-like domain"/>
    <property type="match status" value="2"/>
</dbReference>
<sequence>MAEIIKYELSDLDKGGFLKEVTIVVFYEIPPTVNSEKVISSMEEGLKNAIDQLPFMAGELQFEKTGKLCITKSPENQLKLEVDRSNSAQHKSLSALAQTSFAPDAVDLAQFLPPAPEHKKPVCALKLNLIEGGLVLGLRVNHAAGDWTSIDRFLSLVCQSCKANQNGLETPTYTPDLNRAPYNKPVDLSKYSRQVSLESLRIFYVMEKSQLKAPSSTPSQPKIYRISDDAIKEIKDQCSPYLTDVKFISSYDCISALVWTSITRARLHLHPEKKASPSRFIHPIDVRTRDPEHKTSAQYFGNAVIGAQAGPLEAQALVSDGSRGLATAASSIRQSINSVDLTSISHMTSLISSLAPTETLGSHADFTDMDVFMNTWHSGSTEKYGLGAGVVPVALRLHAPMPGACAVILPNFSRGSVRVFDVHLQVTAEEHALLKQDAEFVKYFELVA</sequence>
<protein>
    <recommendedName>
        <fullName evidence="4">Transferase family protein</fullName>
    </recommendedName>
</protein>
<proteinExistence type="predicted"/>
<dbReference type="AlphaFoldDB" id="A0A0F7VGD8"/>
<evidence type="ECO:0000256" key="1">
    <source>
        <dbReference type="ARBA" id="ARBA00022679"/>
    </source>
</evidence>
<accession>A0A0F7VGD8</accession>